<evidence type="ECO:0000256" key="1">
    <source>
        <dbReference type="SAM" id="MobiDB-lite"/>
    </source>
</evidence>
<dbReference type="Proteomes" id="UP000198281">
    <property type="component" value="Unassembled WGS sequence"/>
</dbReference>
<evidence type="ECO:0000313" key="4">
    <source>
        <dbReference type="Proteomes" id="UP000198281"/>
    </source>
</evidence>
<name>A0A239KF00_9SPHN</name>
<organism evidence="3 4">
    <name type="scientific">Edaphosphingomonas laterariae</name>
    <dbReference type="NCBI Taxonomy" id="861865"/>
    <lineage>
        <taxon>Bacteria</taxon>
        <taxon>Pseudomonadati</taxon>
        <taxon>Pseudomonadota</taxon>
        <taxon>Alphaproteobacteria</taxon>
        <taxon>Sphingomonadales</taxon>
        <taxon>Rhizorhabdaceae</taxon>
        <taxon>Edaphosphingomonas</taxon>
    </lineage>
</organism>
<protein>
    <submittedName>
        <fullName evidence="3">Uncharacterized protein</fullName>
    </submittedName>
</protein>
<gene>
    <name evidence="2" type="ORF">SAMN06295912_1351</name>
    <name evidence="3" type="ORF">SAMN06295912_15032</name>
</gene>
<accession>A0A239KF00</accession>
<reference evidence="3" key="2">
    <citation type="submission" date="2017-06" db="EMBL/GenBank/DDBJ databases">
        <authorList>
            <person name="Kim H.J."/>
            <person name="Triplett B.A."/>
        </authorList>
    </citation>
    <scope>NUCLEOTIDE SEQUENCE [LARGE SCALE GENOMIC DNA]</scope>
    <source>
        <strain evidence="3">LNB2</strain>
    </source>
</reference>
<keyword evidence="4" id="KW-1185">Reference proteome</keyword>
<dbReference type="AlphaFoldDB" id="A0A239KF00"/>
<evidence type="ECO:0000313" key="3">
    <source>
        <dbReference type="EMBL" id="SNT16213.1"/>
    </source>
</evidence>
<evidence type="ECO:0000313" key="2">
    <source>
        <dbReference type="EMBL" id="SNT05185.1"/>
    </source>
</evidence>
<reference evidence="4" key="1">
    <citation type="submission" date="2017-06" db="EMBL/GenBank/DDBJ databases">
        <authorList>
            <person name="Varghese N."/>
            <person name="Submissions S."/>
        </authorList>
    </citation>
    <scope>NUCLEOTIDE SEQUENCE [LARGE SCALE GENOMIC DNA]</scope>
    <source>
        <strain evidence="4">LNB2</strain>
    </source>
</reference>
<feature type="region of interest" description="Disordered" evidence="1">
    <location>
        <begin position="1"/>
        <end position="35"/>
    </location>
</feature>
<proteinExistence type="predicted"/>
<dbReference type="EMBL" id="FZOS01000035">
    <property type="protein sequence ID" value="SNT05185.1"/>
    <property type="molecule type" value="Genomic_DNA"/>
</dbReference>
<dbReference type="EMBL" id="FZOS01000050">
    <property type="protein sequence ID" value="SNT16213.1"/>
    <property type="molecule type" value="Genomic_DNA"/>
</dbReference>
<sequence length="54" mass="6181">MTAHPEPRPLEVECPVSPLPSRRHQVDTTMESGPNNCFFCEKPMPRRNCNGDDR</sequence>
<feature type="compositionally biased region" description="Basic and acidic residues" evidence="1">
    <location>
        <begin position="1"/>
        <end position="11"/>
    </location>
</feature>